<proteinExistence type="predicted"/>
<reference evidence="2 3" key="1">
    <citation type="journal article" date="2013" name="Genome Announc.">
        <title>Whole-Genome Sequence of Microcystis aeruginosa TAIHU98, a Nontoxic Bloom-Forming Strain Isolated from Taihu Lake, China.</title>
        <authorList>
            <person name="Yang C."/>
            <person name="Zhang W."/>
            <person name="Ren M."/>
            <person name="Song L."/>
            <person name="Li T."/>
            <person name="Zhao J."/>
        </authorList>
    </citation>
    <scope>NUCLEOTIDE SEQUENCE [LARGE SCALE GENOMIC DNA]</scope>
    <source>
        <strain evidence="2 3">TAIHU98</strain>
    </source>
</reference>
<comment type="caution">
    <text evidence="2">The sequence shown here is derived from an EMBL/GenBank/DDBJ whole genome shotgun (WGS) entry which is preliminary data.</text>
</comment>
<dbReference type="AlphaFoldDB" id="L7E2I8"/>
<dbReference type="Proteomes" id="UP000010932">
    <property type="component" value="Unassembled WGS sequence"/>
</dbReference>
<protein>
    <submittedName>
        <fullName evidence="2">Uncharacterized protein</fullName>
    </submittedName>
</protein>
<feature type="region of interest" description="Disordered" evidence="1">
    <location>
        <begin position="16"/>
        <end position="37"/>
    </location>
</feature>
<evidence type="ECO:0000256" key="1">
    <source>
        <dbReference type="SAM" id="MobiDB-lite"/>
    </source>
</evidence>
<dbReference type="PATRIC" id="fig|1134457.3.peg.4588"/>
<accession>L7E2I8</accession>
<gene>
    <name evidence="2" type="ORF">O53_4242</name>
</gene>
<evidence type="ECO:0000313" key="2">
    <source>
        <dbReference type="EMBL" id="ELP52517.1"/>
    </source>
</evidence>
<organism evidence="2 3">
    <name type="scientific">Microcystis aeruginosa TAIHU98</name>
    <dbReference type="NCBI Taxonomy" id="1134457"/>
    <lineage>
        <taxon>Bacteria</taxon>
        <taxon>Bacillati</taxon>
        <taxon>Cyanobacteriota</taxon>
        <taxon>Cyanophyceae</taxon>
        <taxon>Oscillatoriophycideae</taxon>
        <taxon>Chroococcales</taxon>
        <taxon>Microcystaceae</taxon>
        <taxon>Microcystis</taxon>
    </lineage>
</organism>
<evidence type="ECO:0000313" key="3">
    <source>
        <dbReference type="Proteomes" id="UP000010932"/>
    </source>
</evidence>
<name>L7E2I8_MICAE</name>
<dbReference type="EMBL" id="ANKQ01000003">
    <property type="protein sequence ID" value="ELP52517.1"/>
    <property type="molecule type" value="Genomic_DNA"/>
</dbReference>
<sequence>MKKLYRSGHFCQMMQLSPPKVTGSKNDDKFSEISARS</sequence>